<feature type="region of interest" description="Disordered" evidence="6">
    <location>
        <begin position="260"/>
        <end position="327"/>
    </location>
</feature>
<dbReference type="Gene3D" id="2.60.40.10">
    <property type="entry name" value="Immunoglobulins"/>
    <property type="match status" value="2"/>
</dbReference>
<feature type="region of interest" description="Disordered" evidence="6">
    <location>
        <begin position="366"/>
        <end position="476"/>
    </location>
</feature>
<dbReference type="EMBL" id="JACVVK020000058">
    <property type="protein sequence ID" value="KAK7497426.1"/>
    <property type="molecule type" value="Genomic_DNA"/>
</dbReference>
<evidence type="ECO:0000313" key="8">
    <source>
        <dbReference type="EMBL" id="KAK7497426.1"/>
    </source>
</evidence>
<gene>
    <name evidence="8" type="ORF">BaRGS_00011268</name>
</gene>
<dbReference type="AlphaFoldDB" id="A0ABD0LD53"/>
<feature type="compositionally biased region" description="Basic and acidic residues" evidence="6">
    <location>
        <begin position="448"/>
        <end position="460"/>
    </location>
</feature>
<dbReference type="PANTHER" id="PTHR11640">
    <property type="entry name" value="NEPHRIN"/>
    <property type="match status" value="1"/>
</dbReference>
<sequence length="476" mass="50983">GPDAASTNVTGRSPFITNGTLSMTLTCETSTNPTPYYSWSGVICGNGNSNSTCIYTPSIQDDGKRATCEVTNPENSQVGPVSVEFNVSLLYPPYIVDFTVKGTHNETLTLNEEDHVTVTLRCRAYGRPAPRVYMMKNETVEIASNDVPDKLDFTQVVPYTLGPAQCEHTGNYTVFVNDTQIDNHQRTIGLQVNCAPRLPKRVSSDMDKCPPAISKNGFDLLVVANPSPHNVTVEYLGSGYICRRFFNNSFSDQDKENVDAKHNEGVVNPKFVEDGSGSGSNHDNDSGIEMNGGSSPLEMSPRQSDGAGYASLSDYPPSAQHSGEFRKKSAQAAAYEVTSITSTGKVNIKTAAPQPNAYQDPWDIKKYAKGDNTQGSPAKAQGQEDAAASRCPPRSMTSHALDTPGYATLAEVAPDQGNKGDVTSSSGDAAASESPVQNTSSSGDGTDIYDHFQRDGHDPKSTSQGPGVQYSHIGNY</sequence>
<accession>A0ABD0LD53</accession>
<dbReference type="GO" id="GO:0016020">
    <property type="term" value="C:membrane"/>
    <property type="evidence" value="ECO:0007669"/>
    <property type="project" value="UniProtKB-SubCell"/>
</dbReference>
<evidence type="ECO:0000256" key="3">
    <source>
        <dbReference type="ARBA" id="ARBA00023157"/>
    </source>
</evidence>
<keyword evidence="2" id="KW-0472">Membrane</keyword>
<keyword evidence="9" id="KW-1185">Reference proteome</keyword>
<evidence type="ECO:0000256" key="6">
    <source>
        <dbReference type="SAM" id="MobiDB-lite"/>
    </source>
</evidence>
<organism evidence="8 9">
    <name type="scientific">Batillaria attramentaria</name>
    <dbReference type="NCBI Taxonomy" id="370345"/>
    <lineage>
        <taxon>Eukaryota</taxon>
        <taxon>Metazoa</taxon>
        <taxon>Spiralia</taxon>
        <taxon>Lophotrochozoa</taxon>
        <taxon>Mollusca</taxon>
        <taxon>Gastropoda</taxon>
        <taxon>Caenogastropoda</taxon>
        <taxon>Sorbeoconcha</taxon>
        <taxon>Cerithioidea</taxon>
        <taxon>Batillariidae</taxon>
        <taxon>Batillaria</taxon>
    </lineage>
</organism>
<dbReference type="PANTHER" id="PTHR11640:SF31">
    <property type="entry name" value="IRREGULAR CHIASM C-ROUGHEST PROTEIN-RELATED"/>
    <property type="match status" value="1"/>
</dbReference>
<dbReference type="InterPro" id="IPR036179">
    <property type="entry name" value="Ig-like_dom_sf"/>
</dbReference>
<evidence type="ECO:0000259" key="7">
    <source>
        <dbReference type="PROSITE" id="PS50835"/>
    </source>
</evidence>
<reference evidence="8 9" key="1">
    <citation type="journal article" date="2023" name="Sci. Data">
        <title>Genome assembly of the Korean intertidal mud-creeper Batillaria attramentaria.</title>
        <authorList>
            <person name="Patra A.K."/>
            <person name="Ho P.T."/>
            <person name="Jun S."/>
            <person name="Lee S.J."/>
            <person name="Kim Y."/>
            <person name="Won Y.J."/>
        </authorList>
    </citation>
    <scope>NUCLEOTIDE SEQUENCE [LARGE SCALE GENOMIC DNA]</scope>
    <source>
        <strain evidence="8">Wonlab-2016</strain>
    </source>
</reference>
<protein>
    <recommendedName>
        <fullName evidence="7">Ig-like domain-containing protein</fullName>
    </recommendedName>
</protein>
<dbReference type="PROSITE" id="PS50835">
    <property type="entry name" value="IG_LIKE"/>
    <property type="match status" value="1"/>
</dbReference>
<evidence type="ECO:0000256" key="2">
    <source>
        <dbReference type="ARBA" id="ARBA00023136"/>
    </source>
</evidence>
<comment type="subcellular location">
    <subcellularLocation>
        <location evidence="1">Membrane</location>
        <topology evidence="1">Single-pass type I membrane protein</topology>
    </subcellularLocation>
</comment>
<dbReference type="SUPFAM" id="SSF48726">
    <property type="entry name" value="Immunoglobulin"/>
    <property type="match status" value="1"/>
</dbReference>
<dbReference type="Proteomes" id="UP001519460">
    <property type="component" value="Unassembled WGS sequence"/>
</dbReference>
<evidence type="ECO:0000313" key="9">
    <source>
        <dbReference type="Proteomes" id="UP001519460"/>
    </source>
</evidence>
<evidence type="ECO:0000256" key="1">
    <source>
        <dbReference type="ARBA" id="ARBA00004479"/>
    </source>
</evidence>
<feature type="compositionally biased region" description="Polar residues" evidence="6">
    <location>
        <begin position="461"/>
        <end position="476"/>
    </location>
</feature>
<feature type="non-terminal residue" evidence="8">
    <location>
        <position position="1"/>
    </location>
</feature>
<proteinExistence type="predicted"/>
<keyword evidence="5" id="KW-0393">Immunoglobulin domain</keyword>
<dbReference type="InterPro" id="IPR013783">
    <property type="entry name" value="Ig-like_fold"/>
</dbReference>
<keyword evidence="3" id="KW-1015">Disulfide bond</keyword>
<feature type="compositionally biased region" description="Polar residues" evidence="6">
    <location>
        <begin position="434"/>
        <end position="444"/>
    </location>
</feature>
<name>A0ABD0LD53_9CAEN</name>
<evidence type="ECO:0000256" key="4">
    <source>
        <dbReference type="ARBA" id="ARBA00023180"/>
    </source>
</evidence>
<evidence type="ECO:0000256" key="5">
    <source>
        <dbReference type="ARBA" id="ARBA00023319"/>
    </source>
</evidence>
<keyword evidence="4" id="KW-0325">Glycoprotein</keyword>
<dbReference type="InterPro" id="IPR007110">
    <property type="entry name" value="Ig-like_dom"/>
</dbReference>
<dbReference type="InterPro" id="IPR051275">
    <property type="entry name" value="Cell_adhesion_signaling"/>
</dbReference>
<comment type="caution">
    <text evidence="8">The sequence shown here is derived from an EMBL/GenBank/DDBJ whole genome shotgun (WGS) entry which is preliminary data.</text>
</comment>
<feature type="domain" description="Ig-like" evidence="7">
    <location>
        <begin position="2"/>
        <end position="84"/>
    </location>
</feature>